<evidence type="ECO:0000313" key="8">
    <source>
        <dbReference type="Proteomes" id="UP000630353"/>
    </source>
</evidence>
<dbReference type="PROSITE" id="PS51257">
    <property type="entry name" value="PROKAR_LIPOPROTEIN"/>
    <property type="match status" value="1"/>
</dbReference>
<dbReference type="RefSeq" id="WP_189986905.1">
    <property type="nucleotide sequence ID" value="NZ_BMZS01000001.1"/>
</dbReference>
<dbReference type="Gene3D" id="3.50.50.60">
    <property type="entry name" value="FAD/NAD(P)-binding domain"/>
    <property type="match status" value="1"/>
</dbReference>
<comment type="similarity">
    <text evidence="5">Belongs to the L2HGDH family.</text>
</comment>
<keyword evidence="8" id="KW-1185">Reference proteome</keyword>
<organism evidence="7 8">
    <name type="scientific">Thalassobaculum fulvum</name>
    <dbReference type="NCBI Taxonomy" id="1633335"/>
    <lineage>
        <taxon>Bacteria</taxon>
        <taxon>Pseudomonadati</taxon>
        <taxon>Pseudomonadota</taxon>
        <taxon>Alphaproteobacteria</taxon>
        <taxon>Rhodospirillales</taxon>
        <taxon>Thalassobaculaceae</taxon>
        <taxon>Thalassobaculum</taxon>
    </lineage>
</organism>
<dbReference type="PANTHER" id="PTHR43104:SF4">
    <property type="entry name" value="L-2-HYDROXYGLUTARATE DEHYDROGENASE, MITOCHONDRIAL"/>
    <property type="match status" value="1"/>
</dbReference>
<protein>
    <recommendedName>
        <fullName evidence="6">FAD dependent oxidoreductase domain-containing protein</fullName>
    </recommendedName>
</protein>
<evidence type="ECO:0000313" key="7">
    <source>
        <dbReference type="EMBL" id="GHD39057.1"/>
    </source>
</evidence>
<evidence type="ECO:0000256" key="3">
    <source>
        <dbReference type="ARBA" id="ARBA00022827"/>
    </source>
</evidence>
<feature type="domain" description="FAD dependent oxidoreductase" evidence="6">
    <location>
        <begin position="6"/>
        <end position="366"/>
    </location>
</feature>
<evidence type="ECO:0000256" key="1">
    <source>
        <dbReference type="ARBA" id="ARBA00001974"/>
    </source>
</evidence>
<keyword evidence="2" id="KW-0285">Flavoprotein</keyword>
<dbReference type="InterPro" id="IPR036188">
    <property type="entry name" value="FAD/NAD-bd_sf"/>
</dbReference>
<keyword evidence="4" id="KW-0560">Oxidoreductase</keyword>
<evidence type="ECO:0000259" key="6">
    <source>
        <dbReference type="Pfam" id="PF01266"/>
    </source>
</evidence>
<evidence type="ECO:0000256" key="2">
    <source>
        <dbReference type="ARBA" id="ARBA00022630"/>
    </source>
</evidence>
<dbReference type="SUPFAM" id="SSF51905">
    <property type="entry name" value="FAD/NAD(P)-binding domain"/>
    <property type="match status" value="1"/>
</dbReference>
<evidence type="ECO:0000256" key="4">
    <source>
        <dbReference type="ARBA" id="ARBA00023002"/>
    </source>
</evidence>
<reference evidence="7" key="1">
    <citation type="journal article" date="2014" name="Int. J. Syst. Evol. Microbiol.">
        <title>Complete genome sequence of Corynebacterium casei LMG S-19264T (=DSM 44701T), isolated from a smear-ripened cheese.</title>
        <authorList>
            <consortium name="US DOE Joint Genome Institute (JGI-PGF)"/>
            <person name="Walter F."/>
            <person name="Albersmeier A."/>
            <person name="Kalinowski J."/>
            <person name="Ruckert C."/>
        </authorList>
    </citation>
    <scope>NUCLEOTIDE SEQUENCE</scope>
    <source>
        <strain evidence="7">KCTC 42651</strain>
    </source>
</reference>
<comment type="caution">
    <text evidence="7">The sequence shown here is derived from an EMBL/GenBank/DDBJ whole genome shotgun (WGS) entry which is preliminary data.</text>
</comment>
<sequence length="368" mass="39220">MSERVDAVVIGAGVVGLACARALALQGREVLVLEKAEAIGTETSSRHSEVIHAGIYYPVGSLKARFCVEGKLKMYRFLDEHGVPYKRLGKLIVATSEDQIPALQQIQDRAVKAGVDDLTFLSHNEVTAMEPDLRCVTALLSPSTGVLDSHSYMLALQGDAEERGGMIAFHAPVEGGRIDEDGIELVVGGADPMTLKATTVVNSGGLHAQPLAASLQGFPAGHVPPQYFCKGNYYTLSGVRAPFSHLIYPAPEQAGLGIHLTLDLGGQARFGPDVEWVDSIDYTVDPRRADSFYAAVRKYWPGLPDDSLQPGYAGMRPKIQAPGTPALDFMVQGPRDHGVPGLVNLFGIESPGVTSSLAIADHVAELLA</sequence>
<proteinExistence type="inferred from homology"/>
<name>A0A918XN69_9PROT</name>
<dbReference type="Pfam" id="PF01266">
    <property type="entry name" value="DAO"/>
    <property type="match status" value="1"/>
</dbReference>
<dbReference type="InterPro" id="IPR006076">
    <property type="entry name" value="FAD-dep_OxRdtase"/>
</dbReference>
<comment type="cofactor">
    <cofactor evidence="1">
        <name>FAD</name>
        <dbReference type="ChEBI" id="CHEBI:57692"/>
    </cofactor>
</comment>
<evidence type="ECO:0000256" key="5">
    <source>
        <dbReference type="ARBA" id="ARBA00037941"/>
    </source>
</evidence>
<dbReference type="EMBL" id="BMZS01000001">
    <property type="protein sequence ID" value="GHD39057.1"/>
    <property type="molecule type" value="Genomic_DNA"/>
</dbReference>
<dbReference type="Proteomes" id="UP000630353">
    <property type="component" value="Unassembled WGS sequence"/>
</dbReference>
<dbReference type="GO" id="GO:0047545">
    <property type="term" value="F:(S)-2-hydroxyglutarate dehydrogenase activity"/>
    <property type="evidence" value="ECO:0007669"/>
    <property type="project" value="TreeGrafter"/>
</dbReference>
<accession>A0A918XN69</accession>
<gene>
    <name evidence="7" type="ORF">GCM10017083_00490</name>
</gene>
<reference evidence="7" key="2">
    <citation type="submission" date="2020-09" db="EMBL/GenBank/DDBJ databases">
        <authorList>
            <person name="Sun Q."/>
            <person name="Kim S."/>
        </authorList>
    </citation>
    <scope>NUCLEOTIDE SEQUENCE</scope>
    <source>
        <strain evidence="7">KCTC 42651</strain>
    </source>
</reference>
<dbReference type="Gene3D" id="3.30.9.10">
    <property type="entry name" value="D-Amino Acid Oxidase, subunit A, domain 2"/>
    <property type="match status" value="1"/>
</dbReference>
<keyword evidence="3" id="KW-0274">FAD</keyword>
<dbReference type="PANTHER" id="PTHR43104">
    <property type="entry name" value="L-2-HYDROXYGLUTARATE DEHYDROGENASE, MITOCHONDRIAL"/>
    <property type="match status" value="1"/>
</dbReference>
<dbReference type="AlphaFoldDB" id="A0A918XN69"/>